<gene>
    <name evidence="12" type="ORF">PV328_003443</name>
</gene>
<dbReference type="GO" id="GO:0016485">
    <property type="term" value="P:protein processing"/>
    <property type="evidence" value="ECO:0007669"/>
    <property type="project" value="TreeGrafter"/>
</dbReference>
<proteinExistence type="inferred from homology"/>
<accession>A0AA39KKI9</accession>
<evidence type="ECO:0000256" key="3">
    <source>
        <dbReference type="ARBA" id="ARBA00007357"/>
    </source>
</evidence>
<keyword evidence="6" id="KW-0378">Hydrolase</keyword>
<keyword evidence="7" id="KW-0862">Zinc</keyword>
<evidence type="ECO:0000256" key="4">
    <source>
        <dbReference type="ARBA" id="ARBA00022670"/>
    </source>
</evidence>
<evidence type="ECO:0000256" key="2">
    <source>
        <dbReference type="ARBA" id="ARBA00004401"/>
    </source>
</evidence>
<dbReference type="AlphaFoldDB" id="A0AA39KKI9"/>
<dbReference type="Proteomes" id="UP001168990">
    <property type="component" value="Unassembled WGS sequence"/>
</dbReference>
<evidence type="ECO:0000313" key="13">
    <source>
        <dbReference type="Proteomes" id="UP001168990"/>
    </source>
</evidence>
<protein>
    <recommendedName>
        <fullName evidence="14">Neprilysin</fullName>
    </recommendedName>
</protein>
<keyword evidence="5" id="KW-0479">Metal-binding</keyword>
<evidence type="ECO:0000259" key="10">
    <source>
        <dbReference type="Pfam" id="PF01431"/>
    </source>
</evidence>
<keyword evidence="13" id="KW-1185">Reference proteome</keyword>
<evidence type="ECO:0000256" key="1">
    <source>
        <dbReference type="ARBA" id="ARBA00001947"/>
    </source>
</evidence>
<sequence>MASKFVIINCFNFFSAIVIYLLMTVNFISSKSVASTNVCLMEDCREVAKEIFVKMDTNVQPCDDFYRFVCGNYIKINTPTWTHLDLYEEMQKNSRIMYASLLENDNSMKIIKKPFRQISKLYKLCMDQSTLIKQGAKPLLQILRQLGGWPVLDGNEWNNEINNDWTSITGNLIKSGFPFDLFIKFSIINSSQSNAHSRVILLDRPSIKYNLDRHSLDSVDVFYNDSVINAMKLGVSKENAEDELKKSQELLIDLVNITKNTKINSRVMYLDGMSTRWPSINWTGYFASILSISSATPIDTNDLFIVDDFYIDELVRLMNKTRSRVLMNYALSRVVEESMIYIRLENITHLPSSRLKLCLDIIAERLPNIFDATFALNYVDDNKRNEVIAMVKTIREQFIKIIEQADWLSNKTKQSAVEKLMSMTSMIGYLDEWKTEEWMKQYNNLELDEENLLRSILSIIRFKTAFLYQTHKKHIDDEKKHTIRMDRMPYYGSAKNRIVISAGFLQHVLFNNNLPKYINYGRMGFFIGHEIAHCFDDIEELSKINKNLMESSKKKFHEETTCMINQYSNYKVEAINSKLNGESSVHENIADNSGAKLAYLAYTDSLARNGMDPMLPRLNYTSSQMFWINMAISWCTKTHPKILKDLVNEEHSPAEFRIIGAVSNNGDFSRDFNCPVGSKMNPVKKCTVW</sequence>
<keyword evidence="4" id="KW-0645">Protease</keyword>
<dbReference type="GO" id="GO:0005886">
    <property type="term" value="C:plasma membrane"/>
    <property type="evidence" value="ECO:0007669"/>
    <property type="project" value="UniProtKB-SubCell"/>
</dbReference>
<evidence type="ECO:0000256" key="9">
    <source>
        <dbReference type="SAM" id="Phobius"/>
    </source>
</evidence>
<dbReference type="SUPFAM" id="SSF55486">
    <property type="entry name" value="Metalloproteases ('zincins'), catalytic domain"/>
    <property type="match status" value="1"/>
</dbReference>
<dbReference type="GO" id="GO:0046872">
    <property type="term" value="F:metal ion binding"/>
    <property type="evidence" value="ECO:0007669"/>
    <property type="project" value="UniProtKB-KW"/>
</dbReference>
<dbReference type="InterPro" id="IPR018497">
    <property type="entry name" value="Peptidase_M13_C"/>
</dbReference>
<dbReference type="CDD" id="cd08662">
    <property type="entry name" value="M13"/>
    <property type="match status" value="1"/>
</dbReference>
<dbReference type="InterPro" id="IPR042089">
    <property type="entry name" value="Peptidase_M13_dom_2"/>
</dbReference>
<comment type="subcellular location">
    <subcellularLocation>
        <location evidence="2">Cell membrane</location>
        <topology evidence="2">Single-pass type II membrane protein</topology>
    </subcellularLocation>
</comment>
<evidence type="ECO:0008006" key="14">
    <source>
        <dbReference type="Google" id="ProtNLM"/>
    </source>
</evidence>
<comment type="cofactor">
    <cofactor evidence="1">
        <name>Zn(2+)</name>
        <dbReference type="ChEBI" id="CHEBI:29105"/>
    </cofactor>
</comment>
<keyword evidence="9" id="KW-1133">Transmembrane helix</keyword>
<feature type="transmembrane region" description="Helical" evidence="9">
    <location>
        <begin position="7"/>
        <end position="28"/>
    </location>
</feature>
<dbReference type="InterPro" id="IPR000718">
    <property type="entry name" value="Peptidase_M13"/>
</dbReference>
<dbReference type="InterPro" id="IPR024079">
    <property type="entry name" value="MetalloPept_cat_dom_sf"/>
</dbReference>
<comment type="caution">
    <text evidence="12">The sequence shown here is derived from an EMBL/GenBank/DDBJ whole genome shotgun (WGS) entry which is preliminary data.</text>
</comment>
<reference evidence="12" key="2">
    <citation type="submission" date="2023-03" db="EMBL/GenBank/DDBJ databases">
        <authorList>
            <person name="Inwood S.N."/>
            <person name="Skelly J.G."/>
            <person name="Guhlin J."/>
            <person name="Harrop T.W.R."/>
            <person name="Goldson S.G."/>
            <person name="Dearden P.K."/>
        </authorList>
    </citation>
    <scope>NUCLEOTIDE SEQUENCE</scope>
    <source>
        <strain evidence="12">Irish</strain>
        <tissue evidence="12">Whole body</tissue>
    </source>
</reference>
<keyword evidence="9" id="KW-0472">Membrane</keyword>
<comment type="similarity">
    <text evidence="3">Belongs to the peptidase M13 family.</text>
</comment>
<evidence type="ECO:0000256" key="7">
    <source>
        <dbReference type="ARBA" id="ARBA00022833"/>
    </source>
</evidence>
<dbReference type="Gene3D" id="3.40.390.10">
    <property type="entry name" value="Collagenase (Catalytic Domain)"/>
    <property type="match status" value="1"/>
</dbReference>
<name>A0AA39KKI9_9HYME</name>
<dbReference type="Gene3D" id="1.10.1380.10">
    <property type="entry name" value="Neutral endopeptidase , domain2"/>
    <property type="match status" value="1"/>
</dbReference>
<dbReference type="InterPro" id="IPR008753">
    <property type="entry name" value="Peptidase_M13_N"/>
</dbReference>
<evidence type="ECO:0000259" key="11">
    <source>
        <dbReference type="Pfam" id="PF05649"/>
    </source>
</evidence>
<dbReference type="EMBL" id="JAQQBS010001422">
    <property type="protein sequence ID" value="KAK0164875.1"/>
    <property type="molecule type" value="Genomic_DNA"/>
</dbReference>
<evidence type="ECO:0000313" key="12">
    <source>
        <dbReference type="EMBL" id="KAK0164875.1"/>
    </source>
</evidence>
<dbReference type="PANTHER" id="PTHR11733">
    <property type="entry name" value="ZINC METALLOPROTEASE FAMILY M13 NEPRILYSIN-RELATED"/>
    <property type="match status" value="1"/>
</dbReference>
<dbReference type="GO" id="GO:0004222">
    <property type="term" value="F:metalloendopeptidase activity"/>
    <property type="evidence" value="ECO:0007669"/>
    <property type="project" value="InterPro"/>
</dbReference>
<dbReference type="PANTHER" id="PTHR11733:SF224">
    <property type="entry name" value="NEPRILYSIN-2"/>
    <property type="match status" value="1"/>
</dbReference>
<feature type="domain" description="Peptidase M13 N-terminal" evidence="11">
    <location>
        <begin position="61"/>
        <end position="429"/>
    </location>
</feature>
<dbReference type="Pfam" id="PF05649">
    <property type="entry name" value="Peptidase_M13_N"/>
    <property type="match status" value="1"/>
</dbReference>
<reference evidence="12" key="1">
    <citation type="journal article" date="2023" name="bioRxiv">
        <title>Scaffold-level genome assemblies of two parasitoid biocontrol wasps reveal the parthenogenesis mechanism and an associated novel virus.</title>
        <authorList>
            <person name="Inwood S."/>
            <person name="Skelly J."/>
            <person name="Guhlin J."/>
            <person name="Harrop T."/>
            <person name="Goldson S."/>
            <person name="Dearden P."/>
        </authorList>
    </citation>
    <scope>NUCLEOTIDE SEQUENCE</scope>
    <source>
        <strain evidence="12">Irish</strain>
        <tissue evidence="12">Whole body</tissue>
    </source>
</reference>
<evidence type="ECO:0000256" key="8">
    <source>
        <dbReference type="ARBA" id="ARBA00023049"/>
    </source>
</evidence>
<dbReference type="Pfam" id="PF01431">
    <property type="entry name" value="Peptidase_M13"/>
    <property type="match status" value="1"/>
</dbReference>
<feature type="domain" description="Peptidase M13 C-terminal" evidence="10">
    <location>
        <begin position="490"/>
        <end position="688"/>
    </location>
</feature>
<evidence type="ECO:0000256" key="5">
    <source>
        <dbReference type="ARBA" id="ARBA00022723"/>
    </source>
</evidence>
<evidence type="ECO:0000256" key="6">
    <source>
        <dbReference type="ARBA" id="ARBA00022801"/>
    </source>
</evidence>
<keyword evidence="9" id="KW-0812">Transmembrane</keyword>
<dbReference type="PROSITE" id="PS51885">
    <property type="entry name" value="NEPRILYSIN"/>
    <property type="match status" value="1"/>
</dbReference>
<dbReference type="PRINTS" id="PR00786">
    <property type="entry name" value="NEPRILYSIN"/>
</dbReference>
<organism evidence="12 13">
    <name type="scientific">Microctonus aethiopoides</name>
    <dbReference type="NCBI Taxonomy" id="144406"/>
    <lineage>
        <taxon>Eukaryota</taxon>
        <taxon>Metazoa</taxon>
        <taxon>Ecdysozoa</taxon>
        <taxon>Arthropoda</taxon>
        <taxon>Hexapoda</taxon>
        <taxon>Insecta</taxon>
        <taxon>Pterygota</taxon>
        <taxon>Neoptera</taxon>
        <taxon>Endopterygota</taxon>
        <taxon>Hymenoptera</taxon>
        <taxon>Apocrita</taxon>
        <taxon>Ichneumonoidea</taxon>
        <taxon>Braconidae</taxon>
        <taxon>Euphorinae</taxon>
        <taxon>Microctonus</taxon>
    </lineage>
</organism>
<keyword evidence="8" id="KW-0482">Metalloprotease</keyword>